<dbReference type="Gene3D" id="3.40.50.360">
    <property type="match status" value="1"/>
</dbReference>
<feature type="compositionally biased region" description="Low complexity" evidence="1">
    <location>
        <begin position="35"/>
        <end position="47"/>
    </location>
</feature>
<feature type="compositionally biased region" description="Polar residues" evidence="1">
    <location>
        <begin position="24"/>
        <end position="34"/>
    </location>
</feature>
<protein>
    <recommendedName>
        <fullName evidence="3">Flavodoxin-like domain-containing protein</fullName>
    </recommendedName>
</protein>
<dbReference type="EMBL" id="JAFREM010000020">
    <property type="protein sequence ID" value="MBO1307159.1"/>
    <property type="molecule type" value="Genomic_DNA"/>
</dbReference>
<dbReference type="SUPFAM" id="SSF52218">
    <property type="entry name" value="Flavoproteins"/>
    <property type="match status" value="1"/>
</dbReference>
<dbReference type="PROSITE" id="PS51257">
    <property type="entry name" value="PROKAR_LIPOPROTEIN"/>
    <property type="match status" value="1"/>
</dbReference>
<feature type="signal peptide" evidence="2">
    <location>
        <begin position="1"/>
        <end position="21"/>
    </location>
</feature>
<reference evidence="4 5" key="1">
    <citation type="submission" date="2021-03" db="EMBL/GenBank/DDBJ databases">
        <title>Enterococcal diversity collection.</title>
        <authorList>
            <person name="Gilmore M.S."/>
            <person name="Schwartzman J."/>
            <person name="Van Tyne D."/>
            <person name="Martin M."/>
            <person name="Earl A.M."/>
            <person name="Manson A.L."/>
            <person name="Straub T."/>
            <person name="Salamzade R."/>
            <person name="Saavedra J."/>
            <person name="Lebreton F."/>
            <person name="Prichula J."/>
            <person name="Schaufler K."/>
            <person name="Gaca A."/>
            <person name="Sgardioli B."/>
            <person name="Wagenaar J."/>
            <person name="Strong T."/>
        </authorList>
    </citation>
    <scope>NUCLEOTIDE SEQUENCE [LARGE SCALE GENOMIC DNA]</scope>
    <source>
        <strain evidence="4 5">669A</strain>
    </source>
</reference>
<proteinExistence type="predicted"/>
<feature type="region of interest" description="Disordered" evidence="1">
    <location>
        <begin position="24"/>
        <end position="47"/>
    </location>
</feature>
<dbReference type="InterPro" id="IPR029039">
    <property type="entry name" value="Flavoprotein-like_sf"/>
</dbReference>
<dbReference type="PANTHER" id="PTHR39201:SF1">
    <property type="entry name" value="FLAVODOXIN-LIKE DOMAIN-CONTAINING PROTEIN"/>
    <property type="match status" value="1"/>
</dbReference>
<accession>A0ABS3LFK8</accession>
<dbReference type="Proteomes" id="UP000664601">
    <property type="component" value="Unassembled WGS sequence"/>
</dbReference>
<dbReference type="Pfam" id="PF12682">
    <property type="entry name" value="Flavodoxin_4"/>
    <property type="match status" value="1"/>
</dbReference>
<feature type="chain" id="PRO_5047368365" description="Flavodoxin-like domain-containing protein" evidence="2">
    <location>
        <begin position="22"/>
        <end position="231"/>
    </location>
</feature>
<organism evidence="4 5">
    <name type="scientific">Candidatus Enterococcus moelleringii</name>
    <dbReference type="NCBI Taxonomy" id="2815325"/>
    <lineage>
        <taxon>Bacteria</taxon>
        <taxon>Bacillati</taxon>
        <taxon>Bacillota</taxon>
        <taxon>Bacilli</taxon>
        <taxon>Lactobacillales</taxon>
        <taxon>Enterococcaceae</taxon>
        <taxon>Enterococcus</taxon>
    </lineage>
</organism>
<keyword evidence="5" id="KW-1185">Reference proteome</keyword>
<dbReference type="PANTHER" id="PTHR39201">
    <property type="entry name" value="EXPORTED PROTEIN-RELATED"/>
    <property type="match status" value="1"/>
</dbReference>
<evidence type="ECO:0000313" key="5">
    <source>
        <dbReference type="Proteomes" id="UP000664601"/>
    </source>
</evidence>
<evidence type="ECO:0000259" key="3">
    <source>
        <dbReference type="PROSITE" id="PS50902"/>
    </source>
</evidence>
<evidence type="ECO:0000313" key="4">
    <source>
        <dbReference type="EMBL" id="MBO1307159.1"/>
    </source>
</evidence>
<evidence type="ECO:0000256" key="1">
    <source>
        <dbReference type="SAM" id="MobiDB-lite"/>
    </source>
</evidence>
<dbReference type="InterPro" id="IPR008254">
    <property type="entry name" value="Flavodoxin/NO_synth"/>
</dbReference>
<comment type="caution">
    <text evidence="4">The sequence shown here is derived from an EMBL/GenBank/DDBJ whole genome shotgun (WGS) entry which is preliminary data.</text>
</comment>
<evidence type="ECO:0000256" key="2">
    <source>
        <dbReference type="SAM" id="SignalP"/>
    </source>
</evidence>
<sequence>MKKCLLALFSAVALVTLTACTGNDDGASTNSDGSGTEATGGNAANTTTQTDSNVLVAYFSMAENVPTPVTDADTSASTLISDGEVYGATAYVASTIQTAANADIHSILVEEPYPDDYDATTDQNREEQADGFLPPLQASDLDVSSYDTVFIGYPVWATGTPQAIFSFIEENDLSDKRVIPFCTHAGYGSGSSYSEIGEAVGQSNLSGLDLEAEEIPESEEAIQEWVASLEL</sequence>
<dbReference type="RefSeq" id="WP_207674087.1">
    <property type="nucleotide sequence ID" value="NZ_JAFREM010000020.1"/>
</dbReference>
<dbReference type="PROSITE" id="PS50902">
    <property type="entry name" value="FLAVODOXIN_LIKE"/>
    <property type="match status" value="1"/>
</dbReference>
<feature type="domain" description="Flavodoxin-like" evidence="3">
    <location>
        <begin position="78"/>
        <end position="230"/>
    </location>
</feature>
<gene>
    <name evidence="4" type="ORF">JZO70_13360</name>
</gene>
<name>A0ABS3LFK8_9ENTE</name>
<keyword evidence="2" id="KW-0732">Signal</keyword>